<reference evidence="1" key="1">
    <citation type="submission" date="2023-03" db="EMBL/GenBank/DDBJ databases">
        <title>Actinorhabdospora filicis NBRC 111898.</title>
        <authorList>
            <person name="Ichikawa N."/>
            <person name="Sato H."/>
            <person name="Tonouchi N."/>
        </authorList>
    </citation>
    <scope>NUCLEOTIDE SEQUENCE</scope>
    <source>
        <strain evidence="1">NBRC 111898</strain>
    </source>
</reference>
<name>A0A9W6SMT8_9ACTN</name>
<gene>
    <name evidence="1" type="ORF">Afil01_34690</name>
</gene>
<dbReference type="EMBL" id="BSTX01000002">
    <property type="protein sequence ID" value="GLZ78662.1"/>
    <property type="molecule type" value="Genomic_DNA"/>
</dbReference>
<evidence type="ECO:0000313" key="1">
    <source>
        <dbReference type="EMBL" id="GLZ78662.1"/>
    </source>
</evidence>
<dbReference type="Pfam" id="PF04655">
    <property type="entry name" value="APH_6_hur"/>
    <property type="match status" value="1"/>
</dbReference>
<dbReference type="SUPFAM" id="SSF56112">
    <property type="entry name" value="Protein kinase-like (PK-like)"/>
    <property type="match status" value="1"/>
</dbReference>
<dbReference type="Proteomes" id="UP001165079">
    <property type="component" value="Unassembled WGS sequence"/>
</dbReference>
<dbReference type="AlphaFoldDB" id="A0A9W6SMT8"/>
<sequence length="312" mass="32778">MGDGPTGNLRANISAWYGEAGRRWLAGLPDSVAAYARRWGLKPVGAPFPGGNISHVVPVRRFDGTASALKLFIPDAENAAEATALHHYDGDGAVRLLEHDPAGAMLIERAEPGHALVDEPDRVGAVAIAAAILRRLWRVPGTTPPGFADYPRVPDVTRAWRAGLAASRCLPAALAGRAAATAGELTVPDGPEGLVNRDPHLGNFVAAERAPWLLIDPKPLIGERAFDAGWLIARQLADRPDAGTVTELVEAVADGLCVARERAAAWALVRASATAHWTIATGDGETAFSRGFRAAAVLLADAAASRRDVPHP</sequence>
<accession>A0A9W6SMT8</accession>
<organism evidence="1 2">
    <name type="scientific">Actinorhabdospora filicis</name>
    <dbReference type="NCBI Taxonomy" id="1785913"/>
    <lineage>
        <taxon>Bacteria</taxon>
        <taxon>Bacillati</taxon>
        <taxon>Actinomycetota</taxon>
        <taxon>Actinomycetes</taxon>
        <taxon>Micromonosporales</taxon>
        <taxon>Micromonosporaceae</taxon>
        <taxon>Actinorhabdospora</taxon>
    </lineage>
</organism>
<proteinExistence type="predicted"/>
<dbReference type="InterPro" id="IPR011009">
    <property type="entry name" value="Kinase-like_dom_sf"/>
</dbReference>
<keyword evidence="2" id="KW-1185">Reference proteome</keyword>
<dbReference type="RefSeq" id="WP_285663810.1">
    <property type="nucleotide sequence ID" value="NZ_BSTX01000002.1"/>
</dbReference>
<dbReference type="GO" id="GO:0016773">
    <property type="term" value="F:phosphotransferase activity, alcohol group as acceptor"/>
    <property type="evidence" value="ECO:0007669"/>
    <property type="project" value="InterPro"/>
</dbReference>
<dbReference type="InterPro" id="IPR006748">
    <property type="entry name" value="NH2Glyco/OHUrea_AB-resist_kin"/>
</dbReference>
<comment type="caution">
    <text evidence="1">The sequence shown here is derived from an EMBL/GenBank/DDBJ whole genome shotgun (WGS) entry which is preliminary data.</text>
</comment>
<dbReference type="GO" id="GO:0019748">
    <property type="term" value="P:secondary metabolic process"/>
    <property type="evidence" value="ECO:0007669"/>
    <property type="project" value="InterPro"/>
</dbReference>
<evidence type="ECO:0000313" key="2">
    <source>
        <dbReference type="Proteomes" id="UP001165079"/>
    </source>
</evidence>
<protein>
    <submittedName>
        <fullName evidence="1">Hydroxyurea phosphotransferase</fullName>
    </submittedName>
</protein>